<evidence type="ECO:0000313" key="1">
    <source>
        <dbReference type="EMBL" id="PJC52438.1"/>
    </source>
</evidence>
<protein>
    <submittedName>
        <fullName evidence="1">Uncharacterized protein</fullName>
    </submittedName>
</protein>
<organism evidence="1 2">
    <name type="scientific">Candidatus Magasanikbacteria bacterium CG_4_9_14_0_2_um_filter_42_11</name>
    <dbReference type="NCBI Taxonomy" id="1974643"/>
    <lineage>
        <taxon>Bacteria</taxon>
        <taxon>Candidatus Magasanikiibacteriota</taxon>
    </lineage>
</organism>
<name>A0A2M8F9Q4_9BACT</name>
<proteinExistence type="predicted"/>
<dbReference type="Proteomes" id="UP000231456">
    <property type="component" value="Unassembled WGS sequence"/>
</dbReference>
<gene>
    <name evidence="1" type="ORF">CO030_02825</name>
</gene>
<accession>A0A2M8F9Q4</accession>
<reference evidence="2" key="1">
    <citation type="submission" date="2017-09" db="EMBL/GenBank/DDBJ databases">
        <title>Depth-based differentiation of microbial function through sediment-hosted aquifers and enrichment of novel symbionts in the deep terrestrial subsurface.</title>
        <authorList>
            <person name="Probst A.J."/>
            <person name="Ladd B."/>
            <person name="Jarett J.K."/>
            <person name="Geller-Mcgrath D.E."/>
            <person name="Sieber C.M.K."/>
            <person name="Emerson J.B."/>
            <person name="Anantharaman K."/>
            <person name="Thomas B.C."/>
            <person name="Malmstrom R."/>
            <person name="Stieglmeier M."/>
            <person name="Klingl A."/>
            <person name="Woyke T."/>
            <person name="Ryan C.M."/>
            <person name="Banfield J.F."/>
        </authorList>
    </citation>
    <scope>NUCLEOTIDE SEQUENCE [LARGE SCALE GENOMIC DNA]</scope>
</reference>
<evidence type="ECO:0000313" key="2">
    <source>
        <dbReference type="Proteomes" id="UP000231456"/>
    </source>
</evidence>
<dbReference type="AlphaFoldDB" id="A0A2M8F9Q4"/>
<sequence length="179" mass="20859">MNQSINYMQTETGYGEASRVAFEDRLHEIADGLRNSADNRFEIDNQFNDQQYQTLQQLRSLFEDPNAFVVNLSNRAEMGQHEGDRDIMLLPDGSGAIEHDVFMAPNGRKENYTFKDRNTVISDLQTLQIAVEKGQSHKDAEYRDRLLDDIKKLWRHSKQKNNIYFVKKNLLRGSFLLQD</sequence>
<comment type="caution">
    <text evidence="1">The sequence shown here is derived from an EMBL/GenBank/DDBJ whole genome shotgun (WGS) entry which is preliminary data.</text>
</comment>
<dbReference type="EMBL" id="PFRH01000094">
    <property type="protein sequence ID" value="PJC52438.1"/>
    <property type="molecule type" value="Genomic_DNA"/>
</dbReference>